<evidence type="ECO:0000313" key="2">
    <source>
        <dbReference type="Proteomes" id="UP000277580"/>
    </source>
</evidence>
<organism evidence="1 2">
    <name type="scientific">Morchella conica CCBAS932</name>
    <dbReference type="NCBI Taxonomy" id="1392247"/>
    <lineage>
        <taxon>Eukaryota</taxon>
        <taxon>Fungi</taxon>
        <taxon>Dikarya</taxon>
        <taxon>Ascomycota</taxon>
        <taxon>Pezizomycotina</taxon>
        <taxon>Pezizomycetes</taxon>
        <taxon>Pezizales</taxon>
        <taxon>Morchellaceae</taxon>
        <taxon>Morchella</taxon>
    </lineage>
</organism>
<keyword evidence="2" id="KW-1185">Reference proteome</keyword>
<reference evidence="1 2" key="1">
    <citation type="journal article" date="2018" name="Nat. Ecol. Evol.">
        <title>Pezizomycetes genomes reveal the molecular basis of ectomycorrhizal truffle lifestyle.</title>
        <authorList>
            <person name="Murat C."/>
            <person name="Payen T."/>
            <person name="Noel B."/>
            <person name="Kuo A."/>
            <person name="Morin E."/>
            <person name="Chen J."/>
            <person name="Kohler A."/>
            <person name="Krizsan K."/>
            <person name="Balestrini R."/>
            <person name="Da Silva C."/>
            <person name="Montanini B."/>
            <person name="Hainaut M."/>
            <person name="Levati E."/>
            <person name="Barry K.W."/>
            <person name="Belfiori B."/>
            <person name="Cichocki N."/>
            <person name="Clum A."/>
            <person name="Dockter R.B."/>
            <person name="Fauchery L."/>
            <person name="Guy J."/>
            <person name="Iotti M."/>
            <person name="Le Tacon F."/>
            <person name="Lindquist E.A."/>
            <person name="Lipzen A."/>
            <person name="Malagnac F."/>
            <person name="Mello A."/>
            <person name="Molinier V."/>
            <person name="Miyauchi S."/>
            <person name="Poulain J."/>
            <person name="Riccioni C."/>
            <person name="Rubini A."/>
            <person name="Sitrit Y."/>
            <person name="Splivallo R."/>
            <person name="Traeger S."/>
            <person name="Wang M."/>
            <person name="Zifcakova L."/>
            <person name="Wipf D."/>
            <person name="Zambonelli A."/>
            <person name="Paolocci F."/>
            <person name="Nowrousian M."/>
            <person name="Ottonello S."/>
            <person name="Baldrian P."/>
            <person name="Spatafora J.W."/>
            <person name="Henrissat B."/>
            <person name="Nagy L.G."/>
            <person name="Aury J.M."/>
            <person name="Wincker P."/>
            <person name="Grigoriev I.V."/>
            <person name="Bonfante P."/>
            <person name="Martin F.M."/>
        </authorList>
    </citation>
    <scope>NUCLEOTIDE SEQUENCE [LARGE SCALE GENOMIC DNA]</scope>
    <source>
        <strain evidence="1 2">CCBAS932</strain>
    </source>
</reference>
<name>A0A3N4KDY1_9PEZI</name>
<dbReference type="InParanoid" id="A0A3N4KDY1"/>
<gene>
    <name evidence="1" type="ORF">P167DRAFT_595306</name>
</gene>
<dbReference type="EMBL" id="ML119159">
    <property type="protein sequence ID" value="RPB08723.1"/>
    <property type="molecule type" value="Genomic_DNA"/>
</dbReference>
<dbReference type="OrthoDB" id="5337370at2759"/>
<proteinExistence type="predicted"/>
<protein>
    <submittedName>
        <fullName evidence="1">Uncharacterized protein</fullName>
    </submittedName>
</protein>
<dbReference type="Proteomes" id="UP000277580">
    <property type="component" value="Unassembled WGS sequence"/>
</dbReference>
<accession>A0A3N4KDY1</accession>
<evidence type="ECO:0000313" key="1">
    <source>
        <dbReference type="EMBL" id="RPB08723.1"/>
    </source>
</evidence>
<sequence>MNSENAHIMPTSKMPMQPIGLLSYDHIISILCAFSSFGDLYKFAALNRGFYSIFSRYRTQIEHKVAQNFIGDRESWENAKVILIYQRAATLRMSAPAHNFPYRLENTEVPEAALKEKFVFMPGELRRLVFHNFVFTQCINAYDPILEHGLDGPVDVFYHMAAVAFKRVYIPGFNVVFNTGRLAPCYSNYITKLLTQNLLDMKFWAEFNSRKNATICILMLEMVYLVLRG</sequence>
<dbReference type="AlphaFoldDB" id="A0A3N4KDY1"/>